<dbReference type="KEGG" id="mhi:Mhar_1536"/>
<dbReference type="PATRIC" id="fig|1110509.7.peg.1710"/>
<gene>
    <name evidence="1" type="ordered locus">Mhar_1536</name>
</gene>
<reference evidence="1 2" key="1">
    <citation type="journal article" date="2012" name="PLoS ONE">
        <title>The genome characteristics and predicted function of methyl-group oxidation pathway in the obligate aceticlastic methanogens, Methanosaeta spp.</title>
        <authorList>
            <person name="Zhu J."/>
            <person name="Zheng H."/>
            <person name="Ai G."/>
            <person name="Zhang G."/>
            <person name="Liu D."/>
            <person name="Liu X."/>
            <person name="Dong X."/>
        </authorList>
    </citation>
    <scope>NUCLEOTIDE SEQUENCE [LARGE SCALE GENOMIC DNA]</scope>
    <source>
        <strain evidence="1 2">6Ac</strain>
    </source>
</reference>
<name>G7WP56_METH6</name>
<organism evidence="1 2">
    <name type="scientific">Methanothrix harundinacea (strain 6Ac)</name>
    <name type="common">Methanosaeta harundinacea</name>
    <dbReference type="NCBI Taxonomy" id="1110509"/>
    <lineage>
        <taxon>Archaea</taxon>
        <taxon>Methanobacteriati</taxon>
        <taxon>Methanobacteriota</taxon>
        <taxon>Stenosarchaea group</taxon>
        <taxon>Methanomicrobia</taxon>
        <taxon>Methanotrichales</taxon>
        <taxon>Methanotrichaceae</taxon>
        <taxon>Methanothrix</taxon>
    </lineage>
</organism>
<dbReference type="HOGENOM" id="CLU_2645883_0_0_2"/>
<sequence>MTIQGRAGGLAVLGISAILFVSLLGSVADEVYEESGITYEEGHPTAYGGVQGWNPLRSLEVAGKIAFGYLARLLKL</sequence>
<keyword evidence="2" id="KW-1185">Reference proteome</keyword>
<dbReference type="EMBL" id="CP003117">
    <property type="protein sequence ID" value="AET64897.1"/>
    <property type="molecule type" value="Genomic_DNA"/>
</dbReference>
<protein>
    <submittedName>
        <fullName evidence="1">Uncharacterized protein</fullName>
    </submittedName>
</protein>
<dbReference type="AlphaFoldDB" id="G7WP56"/>
<dbReference type="RefSeq" id="WP_014587081.1">
    <property type="nucleotide sequence ID" value="NC_017527.1"/>
</dbReference>
<evidence type="ECO:0000313" key="1">
    <source>
        <dbReference type="EMBL" id="AET64897.1"/>
    </source>
</evidence>
<accession>G7WP56</accession>
<dbReference type="GeneID" id="12510705"/>
<evidence type="ECO:0000313" key="2">
    <source>
        <dbReference type="Proteomes" id="UP000005877"/>
    </source>
</evidence>
<proteinExistence type="predicted"/>
<dbReference type="STRING" id="1110509.Mhar_1536"/>
<dbReference type="Proteomes" id="UP000005877">
    <property type="component" value="Chromosome"/>
</dbReference>